<evidence type="ECO:0000313" key="7">
    <source>
        <dbReference type="EMBL" id="CAH1117488.1"/>
    </source>
</evidence>
<feature type="repeat" description="WD" evidence="5">
    <location>
        <begin position="175"/>
        <end position="215"/>
    </location>
</feature>
<evidence type="ECO:0000256" key="4">
    <source>
        <dbReference type="ARBA" id="ARBA00023478"/>
    </source>
</evidence>
<dbReference type="PANTHER" id="PTHR44019:SF20">
    <property type="entry name" value="WD REPEAT-CONTAINING PROTEIN 55"/>
    <property type="match status" value="1"/>
</dbReference>
<dbReference type="InterPro" id="IPR019775">
    <property type="entry name" value="WD40_repeat_CS"/>
</dbReference>
<keyword evidence="3" id="KW-0677">Repeat</keyword>
<keyword evidence="8" id="KW-1185">Reference proteome</keyword>
<comment type="similarity">
    <text evidence="1">Belongs to the WD repeat WDR55 family.</text>
</comment>
<dbReference type="InterPro" id="IPR001680">
    <property type="entry name" value="WD40_rpt"/>
</dbReference>
<reference evidence="7" key="1">
    <citation type="submission" date="2022-01" db="EMBL/GenBank/DDBJ databases">
        <authorList>
            <person name="King R."/>
        </authorList>
    </citation>
    <scope>NUCLEOTIDE SEQUENCE</scope>
</reference>
<dbReference type="InterPro" id="IPR036322">
    <property type="entry name" value="WD40_repeat_dom_sf"/>
</dbReference>
<accession>A0A9P0GMH8</accession>
<dbReference type="SMART" id="SM00320">
    <property type="entry name" value="WD40"/>
    <property type="match status" value="6"/>
</dbReference>
<dbReference type="SUPFAM" id="SSF50978">
    <property type="entry name" value="WD40 repeat-like"/>
    <property type="match status" value="1"/>
</dbReference>
<keyword evidence="2 5" id="KW-0853">WD repeat</keyword>
<feature type="repeat" description="WD" evidence="5">
    <location>
        <begin position="132"/>
        <end position="173"/>
    </location>
</feature>
<dbReference type="OrthoDB" id="2288928at2759"/>
<dbReference type="InterPro" id="IPR015943">
    <property type="entry name" value="WD40/YVTN_repeat-like_dom_sf"/>
</dbReference>
<evidence type="ECO:0000256" key="6">
    <source>
        <dbReference type="SAM" id="MobiDB-lite"/>
    </source>
</evidence>
<feature type="compositionally biased region" description="Low complexity" evidence="6">
    <location>
        <begin position="23"/>
        <end position="36"/>
    </location>
</feature>
<dbReference type="InterPro" id="IPR050505">
    <property type="entry name" value="WDR55/POC1"/>
</dbReference>
<dbReference type="AlphaFoldDB" id="A0A9P0GMH8"/>
<dbReference type="PROSITE" id="PS50082">
    <property type="entry name" value="WD_REPEATS_2"/>
    <property type="match status" value="3"/>
</dbReference>
<organism evidence="7 8">
    <name type="scientific">Phaedon cochleariae</name>
    <name type="common">Mustard beetle</name>
    <dbReference type="NCBI Taxonomy" id="80249"/>
    <lineage>
        <taxon>Eukaryota</taxon>
        <taxon>Metazoa</taxon>
        <taxon>Ecdysozoa</taxon>
        <taxon>Arthropoda</taxon>
        <taxon>Hexapoda</taxon>
        <taxon>Insecta</taxon>
        <taxon>Pterygota</taxon>
        <taxon>Neoptera</taxon>
        <taxon>Endopterygota</taxon>
        <taxon>Coleoptera</taxon>
        <taxon>Polyphaga</taxon>
        <taxon>Cucujiformia</taxon>
        <taxon>Chrysomeloidea</taxon>
        <taxon>Chrysomelidae</taxon>
        <taxon>Chrysomelinae</taxon>
        <taxon>Chrysomelini</taxon>
        <taxon>Phaedon</taxon>
    </lineage>
</organism>
<dbReference type="Gene3D" id="2.130.10.10">
    <property type="entry name" value="YVTN repeat-like/Quinoprotein amine dehydrogenase"/>
    <property type="match status" value="2"/>
</dbReference>
<sequence length="419" mass="47521">MCEKKDPEGSLEESIAEEMDANSDSTDSSDVSMSESSDSEDENEDITPTQNVDDSQSDMEETLPEEEEDETIQAIRRESNHERDHPPIIQCEDFVTDISFHPHNDILAVASIVGDILIYKYSNVENTLTNTLEVHTKACRDIEFSHSGELLFSTSKDKSIMISDVESGKLMRFYESSHDVPVYCLTVIDEHLFSTGDDDGTVKLWDLRQKDDRQIYNTKKNEDFISDIITDESRKYLICSSGDGSLTSIDLRNRKIHMQSEEYEEELTCLGLFRTGTKLVSGSSTGKLYMYNWEEFGLHSDAFPGPKTAVNALVPITENIVVIACEDGNLRATHLFPHRHLGIVGQHDLSVENVDICNTGQFIASSSHNNDIKFWNIQYFEDFEKVSQKHKKHNKRKELKNNLPSSKMKNVSDFFSGLS</sequence>
<dbReference type="PANTHER" id="PTHR44019">
    <property type="entry name" value="WD REPEAT-CONTAINING PROTEIN 55"/>
    <property type="match status" value="1"/>
</dbReference>
<evidence type="ECO:0000313" key="8">
    <source>
        <dbReference type="Proteomes" id="UP001153737"/>
    </source>
</evidence>
<gene>
    <name evidence="7" type="ORF">PHAECO_LOCUS2080</name>
</gene>
<evidence type="ECO:0000256" key="2">
    <source>
        <dbReference type="ARBA" id="ARBA00022574"/>
    </source>
</evidence>
<feature type="region of interest" description="Disordered" evidence="6">
    <location>
        <begin position="1"/>
        <end position="71"/>
    </location>
</feature>
<dbReference type="EMBL" id="OU896716">
    <property type="protein sequence ID" value="CAH1117488.1"/>
    <property type="molecule type" value="Genomic_DNA"/>
</dbReference>
<feature type="compositionally biased region" description="Acidic residues" evidence="6">
    <location>
        <begin position="55"/>
        <end position="71"/>
    </location>
</feature>
<protein>
    <recommendedName>
        <fullName evidence="4">WD repeat-containing protein 55 homolog</fullName>
    </recommendedName>
</protein>
<name>A0A9P0GMH8_PHACE</name>
<dbReference type="PROSITE" id="PS00678">
    <property type="entry name" value="WD_REPEATS_1"/>
    <property type="match status" value="1"/>
</dbReference>
<evidence type="ECO:0000256" key="3">
    <source>
        <dbReference type="ARBA" id="ARBA00022737"/>
    </source>
</evidence>
<dbReference type="Proteomes" id="UP001153737">
    <property type="component" value="Chromosome 10"/>
</dbReference>
<evidence type="ECO:0000256" key="1">
    <source>
        <dbReference type="ARBA" id="ARBA00007625"/>
    </source>
</evidence>
<evidence type="ECO:0000256" key="5">
    <source>
        <dbReference type="PROSITE-ProRule" id="PRU00221"/>
    </source>
</evidence>
<feature type="region of interest" description="Disordered" evidence="6">
    <location>
        <begin position="390"/>
        <end position="419"/>
    </location>
</feature>
<feature type="compositionally biased region" description="Acidic residues" evidence="6">
    <location>
        <begin position="9"/>
        <end position="21"/>
    </location>
</feature>
<dbReference type="Pfam" id="PF24796">
    <property type="entry name" value="WDR55"/>
    <property type="match status" value="1"/>
</dbReference>
<reference evidence="7" key="2">
    <citation type="submission" date="2022-10" db="EMBL/GenBank/DDBJ databases">
        <authorList>
            <consortium name="ENA_rothamsted_submissions"/>
            <consortium name="culmorum"/>
            <person name="King R."/>
        </authorList>
    </citation>
    <scope>NUCLEOTIDE SEQUENCE</scope>
</reference>
<proteinExistence type="inferred from homology"/>
<feature type="repeat" description="WD" evidence="5">
    <location>
        <begin position="344"/>
        <end position="378"/>
    </location>
</feature>